<keyword evidence="7 8" id="KW-0472">Membrane</keyword>
<proteinExistence type="inferred from homology"/>
<evidence type="ECO:0000256" key="6">
    <source>
        <dbReference type="ARBA" id="ARBA00022989"/>
    </source>
</evidence>
<reference evidence="9 10" key="1">
    <citation type="journal article" date="2015" name="Genome Announc.">
        <title>Expanding the biotechnology potential of lactobacilli through comparative genomics of 213 strains and associated genera.</title>
        <authorList>
            <person name="Sun Z."/>
            <person name="Harris H.M."/>
            <person name="McCann A."/>
            <person name="Guo C."/>
            <person name="Argimon S."/>
            <person name="Zhang W."/>
            <person name="Yang X."/>
            <person name="Jeffery I.B."/>
            <person name="Cooney J.C."/>
            <person name="Kagawa T.F."/>
            <person name="Liu W."/>
            <person name="Song Y."/>
            <person name="Salvetti E."/>
            <person name="Wrobel A."/>
            <person name="Rasinkangas P."/>
            <person name="Parkhill J."/>
            <person name="Rea M.C."/>
            <person name="O'Sullivan O."/>
            <person name="Ritari J."/>
            <person name="Douillard F.P."/>
            <person name="Paul Ross R."/>
            <person name="Yang R."/>
            <person name="Briner A.E."/>
            <person name="Felis G.E."/>
            <person name="de Vos W.M."/>
            <person name="Barrangou R."/>
            <person name="Klaenhammer T.R."/>
            <person name="Caufield P.W."/>
            <person name="Cui Y."/>
            <person name="Zhang H."/>
            <person name="O'Toole P.W."/>
        </authorList>
    </citation>
    <scope>NUCLEOTIDE SEQUENCE [LARGE SCALE GENOMIC DNA]</scope>
    <source>
        <strain evidence="9 10">DSM 15353</strain>
    </source>
</reference>
<dbReference type="GO" id="GO:0005886">
    <property type="term" value="C:plasma membrane"/>
    <property type="evidence" value="ECO:0007669"/>
    <property type="project" value="UniProtKB-SubCell"/>
</dbReference>
<evidence type="ECO:0000313" key="9">
    <source>
        <dbReference type="EMBL" id="KRN84770.1"/>
    </source>
</evidence>
<feature type="transmembrane region" description="Helical" evidence="8">
    <location>
        <begin position="224"/>
        <end position="244"/>
    </location>
</feature>
<organism evidence="9 10">
    <name type="scientific">Ligilactobacillus acidipiscis</name>
    <dbReference type="NCBI Taxonomy" id="89059"/>
    <lineage>
        <taxon>Bacteria</taxon>
        <taxon>Bacillati</taxon>
        <taxon>Bacillota</taxon>
        <taxon>Bacilli</taxon>
        <taxon>Lactobacillales</taxon>
        <taxon>Lactobacillaceae</taxon>
        <taxon>Ligilactobacillus</taxon>
    </lineage>
</organism>
<evidence type="ECO:0000256" key="4">
    <source>
        <dbReference type="ARBA" id="ARBA00022692"/>
    </source>
</evidence>
<dbReference type="Proteomes" id="UP000051491">
    <property type="component" value="Unassembled WGS sequence"/>
</dbReference>
<keyword evidence="3" id="KW-1003">Cell membrane</keyword>
<feature type="transmembrane region" description="Helical" evidence="8">
    <location>
        <begin position="256"/>
        <end position="275"/>
    </location>
</feature>
<feature type="transmembrane region" description="Helical" evidence="8">
    <location>
        <begin position="194"/>
        <end position="218"/>
    </location>
</feature>
<dbReference type="PATRIC" id="fig|89059.3.peg.1086"/>
<evidence type="ECO:0000256" key="7">
    <source>
        <dbReference type="ARBA" id="ARBA00023136"/>
    </source>
</evidence>
<dbReference type="AlphaFoldDB" id="A0A0R2K5A4"/>
<dbReference type="PANTHER" id="PTHR11040:SF211">
    <property type="entry name" value="ZINC TRANSPORTER ZIP11"/>
    <property type="match status" value="1"/>
</dbReference>
<dbReference type="PANTHER" id="PTHR11040">
    <property type="entry name" value="ZINC/IRON TRANSPORTER"/>
    <property type="match status" value="1"/>
</dbReference>
<accession>A0A0R2K5A4</accession>
<keyword evidence="5" id="KW-0862">Zinc</keyword>
<evidence type="ECO:0000256" key="2">
    <source>
        <dbReference type="ARBA" id="ARBA00006939"/>
    </source>
</evidence>
<protein>
    <submittedName>
        <fullName evidence="9">ZIP family zinc (Zn2+)-iron (Fe2+) permease</fullName>
    </submittedName>
</protein>
<feature type="transmembrane region" description="Helical" evidence="8">
    <location>
        <begin position="47"/>
        <end position="68"/>
    </location>
</feature>
<feature type="transmembrane region" description="Helical" evidence="8">
    <location>
        <begin position="16"/>
        <end position="40"/>
    </location>
</feature>
<evidence type="ECO:0000313" key="10">
    <source>
        <dbReference type="Proteomes" id="UP000051491"/>
    </source>
</evidence>
<comment type="similarity">
    <text evidence="2">Belongs to the ZIP transporter (TC 2.A.5) family.</text>
</comment>
<keyword evidence="4 8" id="KW-0812">Transmembrane</keyword>
<gene>
    <name evidence="9" type="ORF">IV43_GL001025</name>
</gene>
<dbReference type="EMBL" id="JQBK01000025">
    <property type="protein sequence ID" value="KRN84770.1"/>
    <property type="molecule type" value="Genomic_DNA"/>
</dbReference>
<dbReference type="Pfam" id="PF02535">
    <property type="entry name" value="Zip"/>
    <property type="match status" value="1"/>
</dbReference>
<dbReference type="STRING" id="89059.LAC1533_0195"/>
<name>A0A0R2K5A4_9LACO</name>
<comment type="caution">
    <text evidence="9">The sequence shown here is derived from an EMBL/GenBank/DDBJ whole genome shotgun (WGS) entry which is preliminary data.</text>
</comment>
<dbReference type="InterPro" id="IPR003689">
    <property type="entry name" value="ZIP"/>
</dbReference>
<evidence type="ECO:0000256" key="8">
    <source>
        <dbReference type="SAM" id="Phobius"/>
    </source>
</evidence>
<dbReference type="GO" id="GO:0005385">
    <property type="term" value="F:zinc ion transmembrane transporter activity"/>
    <property type="evidence" value="ECO:0007669"/>
    <property type="project" value="TreeGrafter"/>
</dbReference>
<evidence type="ECO:0000256" key="3">
    <source>
        <dbReference type="ARBA" id="ARBA00022475"/>
    </source>
</evidence>
<evidence type="ECO:0000256" key="1">
    <source>
        <dbReference type="ARBA" id="ARBA00004651"/>
    </source>
</evidence>
<feature type="transmembrane region" description="Helical" evidence="8">
    <location>
        <begin position="80"/>
        <end position="102"/>
    </location>
</feature>
<keyword evidence="6 8" id="KW-1133">Transmembrane helix</keyword>
<comment type="subcellular location">
    <subcellularLocation>
        <location evidence="1">Cell membrane</location>
        <topology evidence="1">Multi-pass membrane protein</topology>
    </subcellularLocation>
</comment>
<sequence length="276" mass="28376">MGGGFMLTWFAEANPIIQATLAGIFTWGCTAVGSAIVFLFNDVNRKLLDIMNGFAAGIMIAASFWSLLAPSIDYAKAGGYGNWSFVPAVVGFLFGGGFLRIIDAVVPNMDFASKEGVEGPKTSLSPTTLLFLAITIHNFPEGLSVGVAFGAGGMGLSSATLQSALILALGIGIQNLPEGSALSMPIRSGGSSKAHAFNLGQASALVEIVGATLGAWLVTQVTIILPYALSFAAGAMIFVCVEELIPESQTNGNNDLATLALLCGFALMMALDVGLG</sequence>
<evidence type="ECO:0000256" key="5">
    <source>
        <dbReference type="ARBA" id="ARBA00022833"/>
    </source>
</evidence>